<proteinExistence type="inferred from homology"/>
<reference evidence="5" key="1">
    <citation type="journal article" date="2012" name="PLoS ONE">
        <title>Gene sets for utilization of primary and secondary nutrition supplies in the distal gut of endangered iberian lynx.</title>
        <authorList>
            <person name="Alcaide M."/>
            <person name="Messina E."/>
            <person name="Richter M."/>
            <person name="Bargiela R."/>
            <person name="Peplies J."/>
            <person name="Huws S.A."/>
            <person name="Newbold C.J."/>
            <person name="Golyshin P.N."/>
            <person name="Simon M.A."/>
            <person name="Lopez G."/>
            <person name="Yakimov M.M."/>
            <person name="Ferrer M."/>
        </authorList>
    </citation>
    <scope>NUCLEOTIDE SEQUENCE</scope>
</reference>
<dbReference type="SUPFAM" id="SSF116734">
    <property type="entry name" value="DNA methylase specificity domain"/>
    <property type="match status" value="1"/>
</dbReference>
<dbReference type="InterPro" id="IPR000055">
    <property type="entry name" value="Restrct_endonuc_typeI_TRD"/>
</dbReference>
<keyword evidence="2" id="KW-0680">Restriction system</keyword>
<dbReference type="GO" id="GO:0003677">
    <property type="term" value="F:DNA binding"/>
    <property type="evidence" value="ECO:0007669"/>
    <property type="project" value="UniProtKB-KW"/>
</dbReference>
<gene>
    <name evidence="5" type="ORF">EVA_01718</name>
</gene>
<feature type="domain" description="Type I restriction modification DNA specificity" evidence="4">
    <location>
        <begin position="55"/>
        <end position="168"/>
    </location>
</feature>
<evidence type="ECO:0000256" key="2">
    <source>
        <dbReference type="ARBA" id="ARBA00022747"/>
    </source>
</evidence>
<dbReference type="EMBL" id="AMCI01000239">
    <property type="protein sequence ID" value="EJX10169.1"/>
    <property type="molecule type" value="Genomic_DNA"/>
</dbReference>
<comment type="caution">
    <text evidence="5">The sequence shown here is derived from an EMBL/GenBank/DDBJ whole genome shotgun (WGS) entry which is preliminary data.</text>
</comment>
<accession>J9GQR8</accession>
<evidence type="ECO:0000259" key="4">
    <source>
        <dbReference type="Pfam" id="PF01420"/>
    </source>
</evidence>
<keyword evidence="3" id="KW-0238">DNA-binding</keyword>
<dbReference type="AlphaFoldDB" id="J9GQR8"/>
<evidence type="ECO:0000313" key="5">
    <source>
        <dbReference type="EMBL" id="EJX10169.1"/>
    </source>
</evidence>
<comment type="similarity">
    <text evidence="1">Belongs to the type-I restriction system S methylase family.</text>
</comment>
<dbReference type="Gene3D" id="3.90.220.20">
    <property type="entry name" value="DNA methylase specificity domains"/>
    <property type="match status" value="1"/>
</dbReference>
<organism evidence="5">
    <name type="scientific">gut metagenome</name>
    <dbReference type="NCBI Taxonomy" id="749906"/>
    <lineage>
        <taxon>unclassified sequences</taxon>
        <taxon>metagenomes</taxon>
        <taxon>organismal metagenomes</taxon>
    </lineage>
</organism>
<dbReference type="Pfam" id="PF01420">
    <property type="entry name" value="Methylase_S"/>
    <property type="match status" value="1"/>
</dbReference>
<protein>
    <submittedName>
        <fullName evidence="5">Type I site-specific restriction-modification system, S subunit</fullName>
    </submittedName>
</protein>
<evidence type="ECO:0000256" key="3">
    <source>
        <dbReference type="ARBA" id="ARBA00023125"/>
    </source>
</evidence>
<dbReference type="PANTHER" id="PTHR43140:SF1">
    <property type="entry name" value="TYPE I RESTRICTION ENZYME ECOKI SPECIFICITY SUBUNIT"/>
    <property type="match status" value="1"/>
</dbReference>
<sequence>MKESGVKWIGRVPEHWEVSKIRTHFKERRVKVSDKEYQPLSVAKIGIVPQLEDACKTDNGDNRKQVLQGDFVVNSRSDRKGSCGISPLDGSVSLINIVLKPLDINKQYVHYLFRSCNYIEEFYRNGRGIVADLWTTRYSEMKNIHIPVPPLPEQQAIVTYIDTKTAQIDRLCQSDRSQIEKLKEYKQRLISDVVTGKVDVS</sequence>
<dbReference type="InterPro" id="IPR051212">
    <property type="entry name" value="Type-I_RE_S_subunit"/>
</dbReference>
<evidence type="ECO:0000256" key="1">
    <source>
        <dbReference type="ARBA" id="ARBA00010923"/>
    </source>
</evidence>
<dbReference type="InterPro" id="IPR044946">
    <property type="entry name" value="Restrct_endonuc_typeI_TRD_sf"/>
</dbReference>
<dbReference type="GO" id="GO:0009307">
    <property type="term" value="P:DNA restriction-modification system"/>
    <property type="evidence" value="ECO:0007669"/>
    <property type="project" value="UniProtKB-KW"/>
</dbReference>
<name>J9GQR8_9ZZZZ</name>
<dbReference type="PANTHER" id="PTHR43140">
    <property type="entry name" value="TYPE-1 RESTRICTION ENZYME ECOKI SPECIFICITY PROTEIN"/>
    <property type="match status" value="1"/>
</dbReference>